<dbReference type="OrthoDB" id="3065555at2759"/>
<dbReference type="Gene3D" id="1.10.443.20">
    <property type="entry name" value="Centromere DNA-binding protein complex CBF3 subunit, domain 2"/>
    <property type="match status" value="1"/>
</dbReference>
<dbReference type="InterPro" id="IPR022210">
    <property type="entry name" value="TF_GCR1-like"/>
</dbReference>
<feature type="domain" description="Transcription activator GCR1-like" evidence="2">
    <location>
        <begin position="816"/>
        <end position="888"/>
    </location>
</feature>
<feature type="domain" description="Ndc10" evidence="3">
    <location>
        <begin position="306"/>
        <end position="612"/>
    </location>
</feature>
<proteinExistence type="predicted"/>
<dbReference type="GO" id="GO:0000981">
    <property type="term" value="F:DNA-binding transcription factor activity, RNA polymerase II-specific"/>
    <property type="evidence" value="ECO:0007669"/>
    <property type="project" value="TreeGrafter"/>
</dbReference>
<dbReference type="InterPro" id="IPR052146">
    <property type="entry name" value="HOT1"/>
</dbReference>
<dbReference type="STRING" id="47428.A0A284S9M5"/>
<dbReference type="InterPro" id="IPR031872">
    <property type="entry name" value="NDC10_II"/>
</dbReference>
<dbReference type="AlphaFoldDB" id="A0A284S9M5"/>
<reference evidence="5" key="1">
    <citation type="journal article" date="2017" name="Nat. Ecol. Evol.">
        <title>Genome expansion and lineage-specific genetic innovations in the forest pathogenic fungi Armillaria.</title>
        <authorList>
            <person name="Sipos G."/>
            <person name="Prasanna A.N."/>
            <person name="Walter M.C."/>
            <person name="O'Connor E."/>
            <person name="Balint B."/>
            <person name="Krizsan K."/>
            <person name="Kiss B."/>
            <person name="Hess J."/>
            <person name="Varga T."/>
            <person name="Slot J."/>
            <person name="Riley R."/>
            <person name="Boka B."/>
            <person name="Rigling D."/>
            <person name="Barry K."/>
            <person name="Lee J."/>
            <person name="Mihaltcheva S."/>
            <person name="LaButti K."/>
            <person name="Lipzen A."/>
            <person name="Waldron R."/>
            <person name="Moloney N.M."/>
            <person name="Sperisen C."/>
            <person name="Kredics L."/>
            <person name="Vagvoelgyi C."/>
            <person name="Patrignani A."/>
            <person name="Fitzpatrick D."/>
            <person name="Nagy I."/>
            <person name="Doyle S."/>
            <person name="Anderson J.B."/>
            <person name="Grigoriev I.V."/>
            <person name="Gueldener U."/>
            <person name="Muensterkoetter M."/>
            <person name="Nagy L.G."/>
        </authorList>
    </citation>
    <scope>NUCLEOTIDE SEQUENCE [LARGE SCALE GENOMIC DNA]</scope>
    <source>
        <strain evidence="5">C18/9</strain>
    </source>
</reference>
<dbReference type="SUPFAM" id="SSF56349">
    <property type="entry name" value="DNA breaking-rejoining enzymes"/>
    <property type="match status" value="1"/>
</dbReference>
<dbReference type="Proteomes" id="UP000219338">
    <property type="component" value="Unassembled WGS sequence"/>
</dbReference>
<dbReference type="Pfam" id="PF16787">
    <property type="entry name" value="NDC10_II"/>
    <property type="match status" value="1"/>
</dbReference>
<evidence type="ECO:0000256" key="1">
    <source>
        <dbReference type="SAM" id="MobiDB-lite"/>
    </source>
</evidence>
<dbReference type="InterPro" id="IPR038279">
    <property type="entry name" value="Ndc10_dom2_sf"/>
</dbReference>
<dbReference type="Pfam" id="PF12550">
    <property type="entry name" value="GCR1_C"/>
    <property type="match status" value="1"/>
</dbReference>
<dbReference type="PANTHER" id="PTHR37784:SF2">
    <property type="entry name" value="HIGH-OSMOLARITY-INDUCED TRANSCRIPTION PROTEIN 1"/>
    <property type="match status" value="1"/>
</dbReference>
<dbReference type="OMA" id="MESHFMA"/>
<feature type="region of interest" description="Disordered" evidence="1">
    <location>
        <begin position="1"/>
        <end position="31"/>
    </location>
</feature>
<accession>A0A284S9M5</accession>
<dbReference type="EMBL" id="FUEG01000047">
    <property type="protein sequence ID" value="SJL17717.1"/>
    <property type="molecule type" value="Genomic_DNA"/>
</dbReference>
<gene>
    <name evidence="4" type="ORF">ARMOST_21278</name>
</gene>
<evidence type="ECO:0000259" key="3">
    <source>
        <dbReference type="Pfam" id="PF16787"/>
    </source>
</evidence>
<evidence type="ECO:0000259" key="2">
    <source>
        <dbReference type="Pfam" id="PF12550"/>
    </source>
</evidence>
<sequence length="927" mass="105296">MKKRVSTIRNSSQKCHRQPKLIPPIIPLSPSQSKAIKRELMAPMLSPSNPTPPASSNPTLRPAHTAPPCSSVASSPPLQLYTFNDDSHDTELATVPPLNAHVTATSLSTEDLRESSDTLQTAYSKLDGRTHANRLKRQEKMMSNKGTKVAYNRHLQNYERFWTEAQSEDPSLGLISAHPITAAKVSLFLEHEASRLKRKARTGEEIQESSVGHSHISQVINSLERHRKDHQHELEYQVCAESLIPLRRDIRISTYEKGSRADEPKRVQEAHALKATGVSSDTYDDEQLVRLSMRAIFSSVEAGDVHATPLQMYAGLRDRAMILLSSSIAFRGDSARSLLWSDLELRNIPMINIGLDAKAVVFLADQGKTNKDGHLEEHAAFRHRVPELCSVGAVAFLFFGYFHVLSKSIPDFAPDFSVGEYGRRKWYNFHVFNNSSRLEDEMSYDNHRKRVKELYEREGISITKVTHAGRKFAGTWSRYHGSSHEDTKALGNWASKTDGSMPLYVDALPIPSMLSMSGWNGSKQESYILVRGGLDVPREFVKDLFPWVEVEQAALESRKRQLGRKAEDPRLCHLLNLLIFFRTIILQDAVVLYAKYPNCPLFEYYPFNTPLFHTFATSSIPRLDAAELEGRHRLENLPEQFSSSLRGIVTTFALENQKLNHVLQEHTDMLKTMESHFMAQETSNEARPWKRRKVGRAEPLQARKTIPQPSPTPFAPSFAAAVETLPTDTDLNPPPPLPISEITISNSGELYSVAVFRLSEDQHVQDLQLKGIDTLEAEFGATQLRCHSFRWTISDASDVSDEWRPSYEFYQPGGNKQATVEEIWKEWSVGIDGCISVERLSQYWDTRWRRSDKAKKTMASRRKRIIDIMTELISKRGWDEKRALRFLHENYVPVKFSTVRGFIDYLQKREKGADGLTNSQRIVENAM</sequence>
<protein>
    <recommendedName>
        <fullName evidence="6">Ndc10 domain-containing protein</fullName>
    </recommendedName>
</protein>
<evidence type="ECO:0000313" key="5">
    <source>
        <dbReference type="Proteomes" id="UP000219338"/>
    </source>
</evidence>
<keyword evidence="5" id="KW-1185">Reference proteome</keyword>
<dbReference type="InterPro" id="IPR011010">
    <property type="entry name" value="DNA_brk_join_enz"/>
</dbReference>
<dbReference type="GO" id="GO:0060963">
    <property type="term" value="P:positive regulation of ribosomal protein gene transcription by RNA polymerase II"/>
    <property type="evidence" value="ECO:0007669"/>
    <property type="project" value="TreeGrafter"/>
</dbReference>
<feature type="region of interest" description="Disordered" evidence="1">
    <location>
        <begin position="43"/>
        <end position="74"/>
    </location>
</feature>
<name>A0A284S9M5_ARMOS</name>
<organism evidence="4 5">
    <name type="scientific">Armillaria ostoyae</name>
    <name type="common">Armillaria root rot fungus</name>
    <dbReference type="NCBI Taxonomy" id="47428"/>
    <lineage>
        <taxon>Eukaryota</taxon>
        <taxon>Fungi</taxon>
        <taxon>Dikarya</taxon>
        <taxon>Basidiomycota</taxon>
        <taxon>Agaricomycotina</taxon>
        <taxon>Agaricomycetes</taxon>
        <taxon>Agaricomycetidae</taxon>
        <taxon>Agaricales</taxon>
        <taxon>Marasmiineae</taxon>
        <taxon>Physalacriaceae</taxon>
        <taxon>Armillaria</taxon>
    </lineage>
</organism>
<dbReference type="PANTHER" id="PTHR37784">
    <property type="entry name" value="PROTEIN MSN1"/>
    <property type="match status" value="1"/>
</dbReference>
<evidence type="ECO:0000313" key="4">
    <source>
        <dbReference type="EMBL" id="SJL17717.1"/>
    </source>
</evidence>
<evidence type="ECO:0008006" key="6">
    <source>
        <dbReference type="Google" id="ProtNLM"/>
    </source>
</evidence>
<dbReference type="GO" id="GO:0000978">
    <property type="term" value="F:RNA polymerase II cis-regulatory region sequence-specific DNA binding"/>
    <property type="evidence" value="ECO:0007669"/>
    <property type="project" value="TreeGrafter"/>
</dbReference>